<dbReference type="CDD" id="cd02976">
    <property type="entry name" value="NrdH"/>
    <property type="match status" value="1"/>
</dbReference>
<feature type="domain" description="Glutaredoxin" evidence="1">
    <location>
        <begin position="9"/>
        <end position="67"/>
    </location>
</feature>
<accession>A0ABR4ZG69</accession>
<dbReference type="InterPro" id="IPR051548">
    <property type="entry name" value="Grx-like_ET"/>
</dbReference>
<dbReference type="RefSeq" id="WP_043670406.1">
    <property type="nucleotide sequence ID" value="NZ_BDCI01000017.1"/>
</dbReference>
<dbReference type="EMBL" id="JNFP01000015">
    <property type="protein sequence ID" value="KIA64291.1"/>
    <property type="molecule type" value="Genomic_DNA"/>
</dbReference>
<comment type="caution">
    <text evidence="2">The sequence shown here is derived from an EMBL/GenBank/DDBJ whole genome shotgun (WGS) entry which is preliminary data.</text>
</comment>
<dbReference type="Gene3D" id="3.40.30.10">
    <property type="entry name" value="Glutaredoxin"/>
    <property type="match status" value="1"/>
</dbReference>
<dbReference type="SUPFAM" id="SSF52833">
    <property type="entry name" value="Thioredoxin-like"/>
    <property type="match status" value="1"/>
</dbReference>
<dbReference type="PROSITE" id="PS00194">
    <property type="entry name" value="THIOREDOXIN_1"/>
    <property type="match status" value="1"/>
</dbReference>
<reference evidence="2 3" key="1">
    <citation type="journal article" date="2014" name="Int. J. Syst. Evol. Microbiol.">
        <title>Nocardia vulneris sp. nov., isolated from wounds of human patients in North America.</title>
        <authorList>
            <person name="Lasker B.A."/>
            <person name="Bell M."/>
            <person name="Klenk H.P."/>
            <person name="Sproer C."/>
            <person name="Schumann C."/>
            <person name="Schumann P."/>
            <person name="Brown J.M."/>
        </authorList>
    </citation>
    <scope>NUCLEOTIDE SEQUENCE [LARGE SCALE GENOMIC DNA]</scope>
    <source>
        <strain evidence="2 3">W9851</strain>
    </source>
</reference>
<dbReference type="PANTHER" id="PTHR34386:SF1">
    <property type="entry name" value="GLUTAREDOXIN-LIKE PROTEIN NRDH"/>
    <property type="match status" value="1"/>
</dbReference>
<dbReference type="Proteomes" id="UP000031364">
    <property type="component" value="Unassembled WGS sequence"/>
</dbReference>
<evidence type="ECO:0000259" key="1">
    <source>
        <dbReference type="Pfam" id="PF00462"/>
    </source>
</evidence>
<dbReference type="InterPro" id="IPR014025">
    <property type="entry name" value="Glutaredoxin_subgr"/>
</dbReference>
<proteinExistence type="predicted"/>
<dbReference type="InterPro" id="IPR017937">
    <property type="entry name" value="Thioredoxin_CS"/>
</dbReference>
<keyword evidence="3" id="KW-1185">Reference proteome</keyword>
<sequence length="89" mass="9829">MPNIEQPEVVVYTTAWCPYCWRLKRQLRGVGVVFTEIDVESDTAAAAYVLSVADGNRTVPTVLIRERVLVAPDFHQVLVALSEATGRAV</sequence>
<dbReference type="PANTHER" id="PTHR34386">
    <property type="entry name" value="GLUTAREDOXIN"/>
    <property type="match status" value="1"/>
</dbReference>
<dbReference type="PROSITE" id="PS51354">
    <property type="entry name" value="GLUTAREDOXIN_2"/>
    <property type="match status" value="1"/>
</dbReference>
<evidence type="ECO:0000313" key="3">
    <source>
        <dbReference type="Proteomes" id="UP000031364"/>
    </source>
</evidence>
<dbReference type="Pfam" id="PF00462">
    <property type="entry name" value="Glutaredoxin"/>
    <property type="match status" value="1"/>
</dbReference>
<dbReference type="InterPro" id="IPR036249">
    <property type="entry name" value="Thioredoxin-like_sf"/>
</dbReference>
<protein>
    <recommendedName>
        <fullName evidence="1">Glutaredoxin domain-containing protein</fullName>
    </recommendedName>
</protein>
<organism evidence="2 3">
    <name type="scientific">Nocardia vulneris</name>
    <dbReference type="NCBI Taxonomy" id="1141657"/>
    <lineage>
        <taxon>Bacteria</taxon>
        <taxon>Bacillati</taxon>
        <taxon>Actinomycetota</taxon>
        <taxon>Actinomycetes</taxon>
        <taxon>Mycobacteriales</taxon>
        <taxon>Nocardiaceae</taxon>
        <taxon>Nocardia</taxon>
    </lineage>
</organism>
<evidence type="ECO:0000313" key="2">
    <source>
        <dbReference type="EMBL" id="KIA64291.1"/>
    </source>
</evidence>
<dbReference type="InterPro" id="IPR002109">
    <property type="entry name" value="Glutaredoxin"/>
</dbReference>
<dbReference type="PRINTS" id="PR00160">
    <property type="entry name" value="GLUTAREDOXIN"/>
</dbReference>
<gene>
    <name evidence="2" type="ORF">FG87_15150</name>
</gene>
<name>A0ABR4ZG69_9NOCA</name>